<gene>
    <name evidence="1" type="ORF">BCV71DRAFT_266068</name>
</gene>
<evidence type="ECO:0000313" key="1">
    <source>
        <dbReference type="EMBL" id="ORE15960.1"/>
    </source>
</evidence>
<protein>
    <submittedName>
        <fullName evidence="1">Uncharacterized protein</fullName>
    </submittedName>
</protein>
<sequence length="85" mass="9586">MEETASALASMTLKRSQPLEDNEVVYCFIKVLLAVAKVYKKRSSISHSEVVYNPNTGFPCFKAIVVLMKDCLSYFSREELAIMTT</sequence>
<reference evidence="1 2" key="1">
    <citation type="journal article" date="2016" name="Proc. Natl. Acad. Sci. U.S.A.">
        <title>Lipid metabolic changes in an early divergent fungus govern the establishment of a mutualistic symbiosis with endobacteria.</title>
        <authorList>
            <person name="Lastovetsky O.A."/>
            <person name="Gaspar M.L."/>
            <person name="Mondo S.J."/>
            <person name="LaButti K.M."/>
            <person name="Sandor L."/>
            <person name="Grigoriev I.V."/>
            <person name="Henry S.A."/>
            <person name="Pawlowska T.E."/>
        </authorList>
    </citation>
    <scope>NUCLEOTIDE SEQUENCE [LARGE SCALE GENOMIC DNA]</scope>
    <source>
        <strain evidence="1 2">ATCC 11559</strain>
    </source>
</reference>
<dbReference type="AlphaFoldDB" id="A0A1X0RVB6"/>
<dbReference type="EMBL" id="KV921402">
    <property type="protein sequence ID" value="ORE15960.1"/>
    <property type="molecule type" value="Genomic_DNA"/>
</dbReference>
<dbReference type="Proteomes" id="UP000242381">
    <property type="component" value="Unassembled WGS sequence"/>
</dbReference>
<accession>A0A1X0RVB6</accession>
<evidence type="ECO:0000313" key="2">
    <source>
        <dbReference type="Proteomes" id="UP000242381"/>
    </source>
</evidence>
<name>A0A1X0RVB6_RHIZD</name>
<proteinExistence type="predicted"/>
<organism evidence="1 2">
    <name type="scientific">Rhizopus microsporus</name>
    <dbReference type="NCBI Taxonomy" id="58291"/>
    <lineage>
        <taxon>Eukaryota</taxon>
        <taxon>Fungi</taxon>
        <taxon>Fungi incertae sedis</taxon>
        <taxon>Mucoromycota</taxon>
        <taxon>Mucoromycotina</taxon>
        <taxon>Mucoromycetes</taxon>
        <taxon>Mucorales</taxon>
        <taxon>Mucorineae</taxon>
        <taxon>Rhizopodaceae</taxon>
        <taxon>Rhizopus</taxon>
    </lineage>
</organism>